<dbReference type="PROSITE" id="PS51404">
    <property type="entry name" value="DYP_PEROXIDASE"/>
    <property type="match status" value="1"/>
</dbReference>
<keyword evidence="9" id="KW-1185">Reference proteome</keyword>
<reference evidence="8" key="2">
    <citation type="submission" date="2023-01" db="EMBL/GenBank/DDBJ databases">
        <authorList>
            <person name="Sun Q."/>
            <person name="Evtushenko L."/>
        </authorList>
    </citation>
    <scope>NUCLEOTIDE SEQUENCE</scope>
    <source>
        <strain evidence="8">VKM B-2347</strain>
    </source>
</reference>
<proteinExistence type="predicted"/>
<dbReference type="GO" id="GO:0005829">
    <property type="term" value="C:cytosol"/>
    <property type="evidence" value="ECO:0007669"/>
    <property type="project" value="TreeGrafter"/>
</dbReference>
<dbReference type="GO" id="GO:0020037">
    <property type="term" value="F:heme binding"/>
    <property type="evidence" value="ECO:0007669"/>
    <property type="project" value="InterPro"/>
</dbReference>
<feature type="region of interest" description="Disordered" evidence="7">
    <location>
        <begin position="352"/>
        <end position="371"/>
    </location>
</feature>
<organism evidence="8 9">
    <name type="scientific">Hansschlegelia plantiphila</name>
    <dbReference type="NCBI Taxonomy" id="374655"/>
    <lineage>
        <taxon>Bacteria</taxon>
        <taxon>Pseudomonadati</taxon>
        <taxon>Pseudomonadota</taxon>
        <taxon>Alphaproteobacteria</taxon>
        <taxon>Hyphomicrobiales</taxon>
        <taxon>Methylopilaceae</taxon>
        <taxon>Hansschlegelia</taxon>
    </lineage>
</organism>
<name>A0A9W6J4X9_9HYPH</name>
<keyword evidence="4" id="KW-0479">Metal-binding</keyword>
<keyword evidence="6" id="KW-0408">Iron</keyword>
<sequence length="520" mass="56975">MPINLAEPLDWESATGDALTMLEDLQGNILKGHGRHHTANLFLNFSGDRGKVAASLNSIGRQLPSALDQLRDAKAFSETKISAGRFLSFFISKEGYGWLGTPAPVSPARAPHSADATLESMLDRKTALDDPNLPDLDAHFRQDQPEKIIHALLLIADDGPEDVEVEASRWTWLLAQDGVSVIGAEYGRAYFNAAKDGLENFGYVDGRSQPLMLRQDIAEEGKSLKSGDPADPDSWEWSPIFPLGQFVVRDPGGATPHSFGSYFVFRKLEQDVEGFKEREEALAKALGLTNSPDPDDAERAGAMVVGRFENGSPYTMPKGPWTAPVSPDPSSGPLNNFNFDNDSEGALCPFRGHIRKTNPRGDSARLPGGTFDEEELGRERSRIMARRGITYGVRAQNVAREFVDRPRQGAGLLFMAYMANISEQFEVTQRFWANNAEFVSPPVGIDPVIGQTANGEGQVWWPDARGAPKKTEFDFGRFVHLKGGEYFFAPSKSFLTNFVFEPVTAAAEPVSEDASVMTTA</sequence>
<evidence type="ECO:0000256" key="7">
    <source>
        <dbReference type="SAM" id="MobiDB-lite"/>
    </source>
</evidence>
<comment type="cofactor">
    <cofactor evidence="1">
        <name>heme b</name>
        <dbReference type="ChEBI" id="CHEBI:60344"/>
    </cofactor>
</comment>
<keyword evidence="3" id="KW-0349">Heme</keyword>
<protein>
    <submittedName>
        <fullName evidence="8">Peroxidase</fullName>
    </submittedName>
</protein>
<dbReference type="AlphaFoldDB" id="A0A9W6J4X9"/>
<evidence type="ECO:0000313" key="8">
    <source>
        <dbReference type="EMBL" id="GLK69290.1"/>
    </source>
</evidence>
<dbReference type="PANTHER" id="PTHR30521">
    <property type="entry name" value="DEFERROCHELATASE/PEROXIDASE"/>
    <property type="match status" value="1"/>
</dbReference>
<dbReference type="GO" id="GO:0046872">
    <property type="term" value="F:metal ion binding"/>
    <property type="evidence" value="ECO:0007669"/>
    <property type="project" value="UniProtKB-KW"/>
</dbReference>
<evidence type="ECO:0000256" key="2">
    <source>
        <dbReference type="ARBA" id="ARBA00022559"/>
    </source>
</evidence>
<comment type="caution">
    <text evidence="8">The sequence shown here is derived from an EMBL/GenBank/DDBJ whole genome shotgun (WGS) entry which is preliminary data.</text>
</comment>
<gene>
    <name evidence="8" type="ORF">GCM10008179_29280</name>
</gene>
<evidence type="ECO:0000256" key="6">
    <source>
        <dbReference type="ARBA" id="ARBA00023004"/>
    </source>
</evidence>
<evidence type="ECO:0000256" key="1">
    <source>
        <dbReference type="ARBA" id="ARBA00001970"/>
    </source>
</evidence>
<dbReference type="Proteomes" id="UP001143372">
    <property type="component" value="Unassembled WGS sequence"/>
</dbReference>
<dbReference type="InterPro" id="IPR006314">
    <property type="entry name" value="Dyp_peroxidase"/>
</dbReference>
<dbReference type="SUPFAM" id="SSF54909">
    <property type="entry name" value="Dimeric alpha+beta barrel"/>
    <property type="match status" value="1"/>
</dbReference>
<dbReference type="PANTHER" id="PTHR30521:SF4">
    <property type="entry name" value="DEFERROCHELATASE"/>
    <property type="match status" value="1"/>
</dbReference>
<reference evidence="8" key="1">
    <citation type="journal article" date="2014" name="Int. J. Syst. Evol. Microbiol.">
        <title>Complete genome sequence of Corynebacterium casei LMG S-19264T (=DSM 44701T), isolated from a smear-ripened cheese.</title>
        <authorList>
            <consortium name="US DOE Joint Genome Institute (JGI-PGF)"/>
            <person name="Walter F."/>
            <person name="Albersmeier A."/>
            <person name="Kalinowski J."/>
            <person name="Ruckert C."/>
        </authorList>
    </citation>
    <scope>NUCLEOTIDE SEQUENCE</scope>
    <source>
        <strain evidence="8">VKM B-2347</strain>
    </source>
</reference>
<evidence type="ECO:0000256" key="5">
    <source>
        <dbReference type="ARBA" id="ARBA00023002"/>
    </source>
</evidence>
<keyword evidence="5" id="KW-0560">Oxidoreductase</keyword>
<dbReference type="EMBL" id="BSFI01000021">
    <property type="protein sequence ID" value="GLK69290.1"/>
    <property type="molecule type" value="Genomic_DNA"/>
</dbReference>
<evidence type="ECO:0000256" key="3">
    <source>
        <dbReference type="ARBA" id="ARBA00022617"/>
    </source>
</evidence>
<evidence type="ECO:0000313" key="9">
    <source>
        <dbReference type="Proteomes" id="UP001143372"/>
    </source>
</evidence>
<dbReference type="RefSeq" id="WP_271169518.1">
    <property type="nucleotide sequence ID" value="NZ_BSFI01000021.1"/>
</dbReference>
<dbReference type="GO" id="GO:0004601">
    <property type="term" value="F:peroxidase activity"/>
    <property type="evidence" value="ECO:0007669"/>
    <property type="project" value="UniProtKB-KW"/>
</dbReference>
<accession>A0A9W6J4X9</accession>
<evidence type="ECO:0000256" key="4">
    <source>
        <dbReference type="ARBA" id="ARBA00022723"/>
    </source>
</evidence>
<dbReference type="InterPro" id="IPR011008">
    <property type="entry name" value="Dimeric_a/b-barrel"/>
</dbReference>
<keyword evidence="2 8" id="KW-0575">Peroxidase</keyword>